<name>A0A0J0XEH4_9TREE</name>
<feature type="compositionally biased region" description="Acidic residues" evidence="2">
    <location>
        <begin position="403"/>
        <end position="419"/>
    </location>
</feature>
<keyword evidence="1" id="KW-0175">Coiled coil</keyword>
<evidence type="ECO:0000256" key="2">
    <source>
        <dbReference type="SAM" id="MobiDB-lite"/>
    </source>
</evidence>
<dbReference type="PANTHER" id="PTHR48148:SF2">
    <property type="entry name" value="PA14 DOMAIN-CONTAINING PROTEIN"/>
    <property type="match status" value="1"/>
</dbReference>
<evidence type="ECO:0000313" key="4">
    <source>
        <dbReference type="Proteomes" id="UP000053611"/>
    </source>
</evidence>
<feature type="region of interest" description="Disordered" evidence="2">
    <location>
        <begin position="1"/>
        <end position="153"/>
    </location>
</feature>
<evidence type="ECO:0000256" key="1">
    <source>
        <dbReference type="SAM" id="Coils"/>
    </source>
</evidence>
<keyword evidence="4" id="KW-1185">Reference proteome</keyword>
<dbReference type="AlphaFoldDB" id="A0A0J0XEH4"/>
<feature type="compositionally biased region" description="Basic residues" evidence="2">
    <location>
        <begin position="1"/>
        <end position="20"/>
    </location>
</feature>
<dbReference type="EMBL" id="KQ087258">
    <property type="protein sequence ID" value="KLT39457.1"/>
    <property type="molecule type" value="Genomic_DNA"/>
</dbReference>
<feature type="region of interest" description="Disordered" evidence="2">
    <location>
        <begin position="387"/>
        <end position="421"/>
    </location>
</feature>
<feature type="compositionally biased region" description="Basic and acidic residues" evidence="2">
    <location>
        <begin position="959"/>
        <end position="987"/>
    </location>
</feature>
<dbReference type="GeneID" id="28980444"/>
<gene>
    <name evidence="3" type="ORF">CC85DRAFT_195327</name>
</gene>
<dbReference type="PANTHER" id="PTHR48148">
    <property type="entry name" value="KERATINOCYTE PROLINE-RICH PROTEIN"/>
    <property type="match status" value="1"/>
</dbReference>
<sequence>MAHHSHSHSHSSRPHPHTRPAPRQSASELPPARPLEPLQKPVVVSAPSSPPLASRPLSRPSPSPPGSPSSSSSHSQSPALSQTPSRTSLEAPSPNGLSHATPSPRPPSDSASASATPPTPTTNSHSRSTHSASAPTSTTTSATPSPRARPPLVTALSAPSTASPFLDMSNATGGLDSLGLNTPTAPAGLVVSKAGVEATARGDRVVGLLCLKITLPKDGDGRQQRWELFQGAKPKLRSIPALYPLPASLALASTSKHVATAASLLALPPPGAYSPAAHEPGIKPHVDVSRATGQVFVAVDSSTPPSETKSRRRSSLGGRARSEWLVVLEFEAPIDYESTNGQTWFKTSIPTPKCLDNFIRFEIVPPDAECASAEIVTMPRVLPLPASRDAREATPSKRRFEDGWEDGEVPGAESEEEDSSWLRGRYQSTDMVALQWGFAPALGTPPDLRIAPHWDARQPSIGITFEAVIAAIHGPFHLEAVLPPGWGWSELQIRADGLFSWRSPNMQALGALFSATATNPDDSITTVGPDVPSDLASLDSADYSFELNLFRDEEKPALPVTPSRRRIERHGAAVLKVVPRVPTPASLFELEFEHTGNEEEEDNVLLVEGTLVPLPWTLVTPGAPVPIPFFRFEDATLPAECDVKCPGAQLVPLHSEDEDESPSLCDTTQPSVGTFAWTDEGGAALPPRAPVPVTGTVRVNSKRSIWGLQTMSVLLPWPAKAEEVVLGLSLPPEAVRVLRASARGTPLPHAIHARDDGVDVRFGRGRDNVELVLEVVDDDGVALPFVEGTGELRVELAGDGWDRPLAYPPTTNLKRTSERVFIGDRGDVPYITFAPVPPTPVVPTPPPIPTPPLVVEQTETVEEEEEVVAAEEEEKELLIVAPDAPTPTTVAIAQPSRSRAALASLVSWNTLVNLVLLWILGSLAGQVARLRAEVAFVADETRDLRLYGVDRDVRWHREHRPREDETWRGEEERWQGEEERWREDPGRVRNWADSAVSDPPAEPAEPERVPEPSAPRTAYTYTHEVDAEAVEDVLKPGMEAELDRKAVAPVHTHEYGLGRVVHASNWGTWLARHQSVQVVQETLSWLWNAVRRFFVA</sequence>
<feature type="compositionally biased region" description="Polar residues" evidence="2">
    <location>
        <begin position="82"/>
        <end position="98"/>
    </location>
</feature>
<feature type="compositionally biased region" description="Low complexity" evidence="2">
    <location>
        <begin position="108"/>
        <end position="146"/>
    </location>
</feature>
<dbReference type="Proteomes" id="UP000053611">
    <property type="component" value="Unassembled WGS sequence"/>
</dbReference>
<feature type="compositionally biased region" description="Basic and acidic residues" evidence="2">
    <location>
        <begin position="388"/>
        <end position="402"/>
    </location>
</feature>
<feature type="region of interest" description="Disordered" evidence="2">
    <location>
        <begin position="959"/>
        <end position="1015"/>
    </location>
</feature>
<feature type="compositionally biased region" description="Low complexity" evidence="2">
    <location>
        <begin position="68"/>
        <end position="81"/>
    </location>
</feature>
<proteinExistence type="predicted"/>
<feature type="compositionally biased region" description="Low complexity" evidence="2">
    <location>
        <begin position="41"/>
        <end position="58"/>
    </location>
</feature>
<evidence type="ECO:0000313" key="3">
    <source>
        <dbReference type="EMBL" id="KLT39457.1"/>
    </source>
</evidence>
<feature type="coiled-coil region" evidence="1">
    <location>
        <begin position="854"/>
        <end position="881"/>
    </location>
</feature>
<dbReference type="RefSeq" id="XP_018275948.1">
    <property type="nucleotide sequence ID" value="XM_018419841.1"/>
</dbReference>
<accession>A0A0J0XEH4</accession>
<reference evidence="3 4" key="1">
    <citation type="submission" date="2015-03" db="EMBL/GenBank/DDBJ databases">
        <title>Genomics and transcriptomics of the oil-accumulating basidiomycete yeast T. oleaginosus allow insights into substrate utilization and the diverse evolutionary trajectories of mating systems in fungi.</title>
        <authorList>
            <consortium name="DOE Joint Genome Institute"/>
            <person name="Kourist R."/>
            <person name="Kracht O."/>
            <person name="Bracharz F."/>
            <person name="Lipzen A."/>
            <person name="Nolan M."/>
            <person name="Ohm R."/>
            <person name="Grigoriev I."/>
            <person name="Sun S."/>
            <person name="Heitman J."/>
            <person name="Bruck T."/>
            <person name="Nowrousian M."/>
        </authorList>
    </citation>
    <scope>NUCLEOTIDE SEQUENCE [LARGE SCALE GENOMIC DNA]</scope>
    <source>
        <strain evidence="3 4">IBC0246</strain>
    </source>
</reference>
<dbReference type="OrthoDB" id="2564326at2759"/>
<protein>
    <submittedName>
        <fullName evidence="3">Uncharacterized protein</fullName>
    </submittedName>
</protein>
<organism evidence="3 4">
    <name type="scientific">Cutaneotrichosporon oleaginosum</name>
    <dbReference type="NCBI Taxonomy" id="879819"/>
    <lineage>
        <taxon>Eukaryota</taxon>
        <taxon>Fungi</taxon>
        <taxon>Dikarya</taxon>
        <taxon>Basidiomycota</taxon>
        <taxon>Agaricomycotina</taxon>
        <taxon>Tremellomycetes</taxon>
        <taxon>Trichosporonales</taxon>
        <taxon>Trichosporonaceae</taxon>
        <taxon>Cutaneotrichosporon</taxon>
    </lineage>
</organism>